<keyword evidence="4" id="KW-0804">Transcription</keyword>
<protein>
    <submittedName>
        <fullName evidence="6">D-serine dehydratase transcriptional activator</fullName>
    </submittedName>
</protein>
<dbReference type="InterPro" id="IPR005119">
    <property type="entry name" value="LysR_subst-bd"/>
</dbReference>
<dbReference type="InterPro" id="IPR058163">
    <property type="entry name" value="LysR-type_TF_proteobact-type"/>
</dbReference>
<keyword evidence="3" id="KW-0238">DNA-binding</keyword>
<dbReference type="GO" id="GO:0006351">
    <property type="term" value="P:DNA-templated transcription"/>
    <property type="evidence" value="ECO:0007669"/>
    <property type="project" value="TreeGrafter"/>
</dbReference>
<dbReference type="InterPro" id="IPR036390">
    <property type="entry name" value="WH_DNA-bd_sf"/>
</dbReference>
<gene>
    <name evidence="6" type="ORF">M997_2160</name>
</gene>
<dbReference type="InterPro" id="IPR036388">
    <property type="entry name" value="WH-like_DNA-bd_sf"/>
</dbReference>
<dbReference type="Pfam" id="PF00126">
    <property type="entry name" value="HTH_1"/>
    <property type="match status" value="1"/>
</dbReference>
<keyword evidence="2" id="KW-0805">Transcription regulation</keyword>
<evidence type="ECO:0000313" key="7">
    <source>
        <dbReference type="Proteomes" id="UP000078250"/>
    </source>
</evidence>
<dbReference type="GO" id="GO:0043565">
    <property type="term" value="F:sequence-specific DNA binding"/>
    <property type="evidence" value="ECO:0007669"/>
    <property type="project" value="TreeGrafter"/>
</dbReference>
<dbReference type="PANTHER" id="PTHR30537">
    <property type="entry name" value="HTH-TYPE TRANSCRIPTIONAL REGULATOR"/>
    <property type="match status" value="1"/>
</dbReference>
<dbReference type="SUPFAM" id="SSF46785">
    <property type="entry name" value="Winged helix' DNA-binding domain"/>
    <property type="match status" value="1"/>
</dbReference>
<reference evidence="6 7" key="1">
    <citation type="submission" date="2016-04" db="EMBL/GenBank/DDBJ databases">
        <title>ATOL: Assembling a taxonomically balanced genome-scale reconstruction of the evolutionary history of the Enterobacteriaceae.</title>
        <authorList>
            <person name="Plunkett G.III."/>
            <person name="Neeno-Eckwall E.C."/>
            <person name="Glasner J.D."/>
            <person name="Perna N.T."/>
        </authorList>
    </citation>
    <scope>NUCLEOTIDE SEQUENCE [LARGE SCALE GENOMIC DNA]</scope>
    <source>
        <strain evidence="6 7">ATCC 700826</strain>
    </source>
</reference>
<dbReference type="PROSITE" id="PS50931">
    <property type="entry name" value="HTH_LYSR"/>
    <property type="match status" value="1"/>
</dbReference>
<dbReference type="Pfam" id="PF03466">
    <property type="entry name" value="LysR_substrate"/>
    <property type="match status" value="1"/>
</dbReference>
<keyword evidence="7" id="KW-1185">Reference proteome</keyword>
<dbReference type="GO" id="GO:0003700">
    <property type="term" value="F:DNA-binding transcription factor activity"/>
    <property type="evidence" value="ECO:0007669"/>
    <property type="project" value="InterPro"/>
</dbReference>
<proteinExistence type="inferred from homology"/>
<name>A0AAJ3LU52_PROHU</name>
<dbReference type="AlphaFoldDB" id="A0AAJ3LU52"/>
<dbReference type="Gene3D" id="3.40.190.10">
    <property type="entry name" value="Periplasmic binding protein-like II"/>
    <property type="match status" value="2"/>
</dbReference>
<feature type="domain" description="HTH lysR-type" evidence="5">
    <location>
        <begin position="4"/>
        <end position="61"/>
    </location>
</feature>
<dbReference type="RefSeq" id="WP_064720112.1">
    <property type="nucleotide sequence ID" value="NZ_LXEV01000023.1"/>
</dbReference>
<dbReference type="PRINTS" id="PR00039">
    <property type="entry name" value="HTHLYSR"/>
</dbReference>
<evidence type="ECO:0000256" key="2">
    <source>
        <dbReference type="ARBA" id="ARBA00023015"/>
    </source>
</evidence>
<evidence type="ECO:0000259" key="5">
    <source>
        <dbReference type="PROSITE" id="PS50931"/>
    </source>
</evidence>
<comment type="similarity">
    <text evidence="1">Belongs to the LysR transcriptional regulatory family.</text>
</comment>
<dbReference type="Gene3D" id="1.10.10.10">
    <property type="entry name" value="Winged helix-like DNA-binding domain superfamily/Winged helix DNA-binding domain"/>
    <property type="match status" value="1"/>
</dbReference>
<dbReference type="Proteomes" id="UP000078250">
    <property type="component" value="Unassembled WGS sequence"/>
</dbReference>
<dbReference type="FunFam" id="1.10.10.10:FF:000001">
    <property type="entry name" value="LysR family transcriptional regulator"/>
    <property type="match status" value="1"/>
</dbReference>
<evidence type="ECO:0000256" key="4">
    <source>
        <dbReference type="ARBA" id="ARBA00023163"/>
    </source>
</evidence>
<evidence type="ECO:0000313" key="6">
    <source>
        <dbReference type="EMBL" id="OAT46678.1"/>
    </source>
</evidence>
<evidence type="ECO:0000256" key="3">
    <source>
        <dbReference type="ARBA" id="ARBA00023125"/>
    </source>
</evidence>
<evidence type="ECO:0000256" key="1">
    <source>
        <dbReference type="ARBA" id="ARBA00009437"/>
    </source>
</evidence>
<accession>A0AAJ3LU52</accession>
<dbReference type="EMBL" id="LXEV01000023">
    <property type="protein sequence ID" value="OAT46678.1"/>
    <property type="molecule type" value="Genomic_DNA"/>
</dbReference>
<organism evidence="6 7">
    <name type="scientific">Proteus hauseri ATCC 700826</name>
    <dbReference type="NCBI Taxonomy" id="1354271"/>
    <lineage>
        <taxon>Bacteria</taxon>
        <taxon>Pseudomonadati</taxon>
        <taxon>Pseudomonadota</taxon>
        <taxon>Gammaproteobacteria</taxon>
        <taxon>Enterobacterales</taxon>
        <taxon>Morganellaceae</taxon>
        <taxon>Proteus</taxon>
    </lineage>
</organism>
<comment type="caution">
    <text evidence="6">The sequence shown here is derived from an EMBL/GenBank/DDBJ whole genome shotgun (WGS) entry which is preliminary data.</text>
</comment>
<dbReference type="InterPro" id="IPR000847">
    <property type="entry name" value="LysR_HTH_N"/>
</dbReference>
<dbReference type="PANTHER" id="PTHR30537:SF74">
    <property type="entry name" value="HTH-TYPE TRANSCRIPTIONAL REGULATOR TRPI"/>
    <property type="match status" value="1"/>
</dbReference>
<dbReference type="SUPFAM" id="SSF53850">
    <property type="entry name" value="Periplasmic binding protein-like II"/>
    <property type="match status" value="1"/>
</dbReference>
<sequence>MIMPSLSSLRFFNSAAQTGSFVSAAEQLHVTHSAVSRQIRLLEEELGVPLFERRNRAVYLNDAGRYLYKTTSAIFEQLEDTIMHLRSPLNDNVLVVSCEPTIAMKWLIPRLANFYAQYSEITLHLVAAGGPIDFNKEGVDLAFRRDDFHWSKNIYAVKVCDEQIAAVTHQPIKNHSIKQLSTLSRPQAWLDWTRYSGVQLTSTEKSQYEHFYLALQAAQAGLGVTIASFLMVQDELKNQQLTTINGFVKDNSSYYLLSPTEIKPNSKQDKFKTWLTAEIETCLTETKDLVSHSDKIC</sequence>